<sequence>MVPKTKSPSTTIKLSVETRDRIRDLGGDTYEDTIVEALDMYEEAEFWAQADRALAWRASLPEAERQVLLDREAELDAVFDGLE</sequence>
<organism evidence="1 2">
    <name type="scientific">Candidatus Neomicrothrix parvicella RN1</name>
    <dbReference type="NCBI Taxonomy" id="1229780"/>
    <lineage>
        <taxon>Bacteria</taxon>
        <taxon>Bacillati</taxon>
        <taxon>Actinomycetota</taxon>
        <taxon>Acidimicrobiia</taxon>
        <taxon>Acidimicrobiales</taxon>
        <taxon>Microthrixaceae</taxon>
        <taxon>Candidatus Neomicrothrix</taxon>
    </lineage>
</organism>
<name>R4YWK0_9ACTN</name>
<proteinExistence type="predicted"/>
<dbReference type="HOGENOM" id="CLU_2536346_0_0_11"/>
<dbReference type="RefSeq" id="WP_012223595.1">
    <property type="nucleotide sequence ID" value="NZ_HG422565.1"/>
</dbReference>
<protein>
    <submittedName>
        <fullName evidence="1">Uncharacterized protein</fullName>
    </submittedName>
</protein>
<gene>
    <name evidence="1" type="ORF">BN381_100212</name>
</gene>
<dbReference type="EMBL" id="CANL01000002">
    <property type="protein sequence ID" value="CCM62325.1"/>
    <property type="molecule type" value="Genomic_DNA"/>
</dbReference>
<keyword evidence="2" id="KW-1185">Reference proteome</keyword>
<evidence type="ECO:0000313" key="1">
    <source>
        <dbReference type="EMBL" id="CCM62325.1"/>
    </source>
</evidence>
<evidence type="ECO:0000313" key="2">
    <source>
        <dbReference type="Proteomes" id="UP000018291"/>
    </source>
</evidence>
<dbReference type="AlphaFoldDB" id="R4YWK0"/>
<accession>R4YWK0</accession>
<reference evidence="1 2" key="1">
    <citation type="journal article" date="2013" name="ISME J.">
        <title>Metabolic model for the filamentous 'Candidatus Microthrix parvicella' based on genomic and metagenomic analyses.</title>
        <authorList>
            <person name="Jon McIlroy S."/>
            <person name="Kristiansen R."/>
            <person name="Albertsen M."/>
            <person name="Michael Karst S."/>
            <person name="Rossetti S."/>
            <person name="Lund Nielsen J."/>
            <person name="Tandoi V."/>
            <person name="James Seviour R."/>
            <person name="Nielsen P.H."/>
        </authorList>
    </citation>
    <scope>NUCLEOTIDE SEQUENCE [LARGE SCALE GENOMIC DNA]</scope>
    <source>
        <strain evidence="1 2">RN1</strain>
    </source>
</reference>
<dbReference type="Proteomes" id="UP000018291">
    <property type="component" value="Unassembled WGS sequence"/>
</dbReference>
<comment type="caution">
    <text evidence="1">The sequence shown here is derived from an EMBL/GenBank/DDBJ whole genome shotgun (WGS) entry which is preliminary data.</text>
</comment>
<dbReference type="STRING" id="1229780.BN381_100212"/>